<dbReference type="OMA" id="FSGERCK"/>
<dbReference type="FunFam" id="2.10.25.10:FF:000118">
    <property type="entry name" value="protein delta homolog 2"/>
    <property type="match status" value="1"/>
</dbReference>
<evidence type="ECO:0000256" key="6">
    <source>
        <dbReference type="ARBA" id="ARBA00022737"/>
    </source>
</evidence>
<dbReference type="GeneID" id="115926861"/>
<organism evidence="14 15">
    <name type="scientific">Strongylocentrotus purpuratus</name>
    <name type="common">Purple sea urchin</name>
    <dbReference type="NCBI Taxonomy" id="7668"/>
    <lineage>
        <taxon>Eukaryota</taxon>
        <taxon>Metazoa</taxon>
        <taxon>Echinodermata</taxon>
        <taxon>Eleutherozoa</taxon>
        <taxon>Echinozoa</taxon>
        <taxon>Echinoidea</taxon>
        <taxon>Euechinoidea</taxon>
        <taxon>Echinacea</taxon>
        <taxon>Camarodonta</taxon>
        <taxon>Echinidea</taxon>
        <taxon>Strongylocentrotidae</taxon>
        <taxon>Strongylocentrotus</taxon>
    </lineage>
</organism>
<keyword evidence="10 12" id="KW-1015">Disulfide bond</keyword>
<dbReference type="PROSITE" id="PS01186">
    <property type="entry name" value="EGF_2"/>
    <property type="match status" value="3"/>
</dbReference>
<evidence type="ECO:0000256" key="12">
    <source>
        <dbReference type="PROSITE-ProRule" id="PRU00076"/>
    </source>
</evidence>
<dbReference type="GO" id="GO:0005886">
    <property type="term" value="C:plasma membrane"/>
    <property type="evidence" value="ECO:0007669"/>
    <property type="project" value="UniProtKB-SubCell"/>
</dbReference>
<evidence type="ECO:0000256" key="3">
    <source>
        <dbReference type="ARBA" id="ARBA00022536"/>
    </source>
</evidence>
<evidence type="ECO:0000256" key="8">
    <source>
        <dbReference type="ARBA" id="ARBA00022989"/>
    </source>
</evidence>
<feature type="domain" description="EGF-like" evidence="13">
    <location>
        <begin position="1"/>
        <end position="21"/>
    </location>
</feature>
<evidence type="ECO:0000256" key="2">
    <source>
        <dbReference type="ARBA" id="ARBA00022475"/>
    </source>
</evidence>
<keyword evidence="9" id="KW-0472">Membrane</keyword>
<reference evidence="14" key="2">
    <citation type="submission" date="2021-01" db="UniProtKB">
        <authorList>
            <consortium name="EnsemblMetazoa"/>
        </authorList>
    </citation>
    <scope>IDENTIFICATION</scope>
</reference>
<feature type="domain" description="EGF-like" evidence="13">
    <location>
        <begin position="23"/>
        <end position="62"/>
    </location>
</feature>
<reference evidence="15" key="1">
    <citation type="submission" date="2015-02" db="EMBL/GenBank/DDBJ databases">
        <title>Genome sequencing for Strongylocentrotus purpuratus.</title>
        <authorList>
            <person name="Murali S."/>
            <person name="Liu Y."/>
            <person name="Vee V."/>
            <person name="English A."/>
            <person name="Wang M."/>
            <person name="Skinner E."/>
            <person name="Han Y."/>
            <person name="Muzny D.M."/>
            <person name="Worley K.C."/>
            <person name="Gibbs R.A."/>
        </authorList>
    </citation>
    <scope>NUCLEOTIDE SEQUENCE</scope>
</reference>
<dbReference type="InterPro" id="IPR001881">
    <property type="entry name" value="EGF-like_Ca-bd_dom"/>
</dbReference>
<dbReference type="InterPro" id="IPR000742">
    <property type="entry name" value="EGF"/>
</dbReference>
<name>A0A7M7PAK6_STRPU</name>
<feature type="disulfide bond" evidence="12">
    <location>
        <begin position="92"/>
        <end position="101"/>
    </location>
</feature>
<evidence type="ECO:0000259" key="13">
    <source>
        <dbReference type="PROSITE" id="PS50026"/>
    </source>
</evidence>
<keyword evidence="2" id="KW-1003">Cell membrane</keyword>
<comment type="caution">
    <text evidence="12">Lacks conserved residue(s) required for the propagation of feature annotation.</text>
</comment>
<sequence>MPNSVNYTCECVIGFSGERCETEINPCDNNSCENGASCNKVVGSITNYTCECPTGFRGEFCELEIDPCANNSCANGATCKPMPNSVNYTCECVIGFSGERCKTGLYFKQQNN</sequence>
<evidence type="ECO:0000256" key="1">
    <source>
        <dbReference type="ARBA" id="ARBA00004251"/>
    </source>
</evidence>
<dbReference type="RefSeq" id="XP_030848245.1">
    <property type="nucleotide sequence ID" value="XM_030992385.1"/>
</dbReference>
<keyword evidence="8" id="KW-1133">Transmembrane helix</keyword>
<keyword evidence="7" id="KW-0106">Calcium</keyword>
<feature type="disulfide bond" evidence="12">
    <location>
        <begin position="11"/>
        <end position="20"/>
    </location>
</feature>
<dbReference type="InParanoid" id="A0A7M7PAK6"/>
<keyword evidence="5" id="KW-0732">Signal</keyword>
<protein>
    <recommendedName>
        <fullName evidence="13">EGF-like domain-containing protein</fullName>
    </recommendedName>
</protein>
<dbReference type="GO" id="GO:0023052">
    <property type="term" value="P:signaling"/>
    <property type="evidence" value="ECO:0007669"/>
    <property type="project" value="UniProtKB-ARBA"/>
</dbReference>
<feature type="disulfide bond" evidence="12">
    <location>
        <begin position="52"/>
        <end position="61"/>
    </location>
</feature>
<dbReference type="GO" id="GO:0005509">
    <property type="term" value="F:calcium ion binding"/>
    <property type="evidence" value="ECO:0007669"/>
    <property type="project" value="InterPro"/>
</dbReference>
<keyword evidence="3 12" id="KW-0245">EGF-like domain</keyword>
<keyword evidence="4" id="KW-0812">Transmembrane</keyword>
<evidence type="ECO:0000313" key="15">
    <source>
        <dbReference type="Proteomes" id="UP000007110"/>
    </source>
</evidence>
<evidence type="ECO:0000256" key="9">
    <source>
        <dbReference type="ARBA" id="ARBA00023136"/>
    </source>
</evidence>
<dbReference type="PROSITE" id="PS50026">
    <property type="entry name" value="EGF_3"/>
    <property type="match status" value="3"/>
</dbReference>
<dbReference type="GO" id="GO:0007154">
    <property type="term" value="P:cell communication"/>
    <property type="evidence" value="ECO:0007669"/>
    <property type="project" value="UniProtKB-ARBA"/>
</dbReference>
<dbReference type="PROSITE" id="PS00022">
    <property type="entry name" value="EGF_1"/>
    <property type="match status" value="3"/>
</dbReference>
<keyword evidence="6" id="KW-0677">Repeat</keyword>
<evidence type="ECO:0000256" key="10">
    <source>
        <dbReference type="ARBA" id="ARBA00023157"/>
    </source>
</evidence>
<feature type="disulfide bond" evidence="12">
    <location>
        <begin position="73"/>
        <end position="90"/>
    </location>
</feature>
<dbReference type="KEGG" id="spu:115926861"/>
<dbReference type="Proteomes" id="UP000007110">
    <property type="component" value="Unassembled WGS sequence"/>
</dbReference>
<dbReference type="PANTHER" id="PTHR24049">
    <property type="entry name" value="CRUMBS FAMILY MEMBER"/>
    <property type="match status" value="1"/>
</dbReference>
<dbReference type="PANTHER" id="PTHR24049:SF22">
    <property type="entry name" value="DROSOPHILA CRUMBS HOMOLOG"/>
    <property type="match status" value="1"/>
</dbReference>
<evidence type="ECO:0000256" key="11">
    <source>
        <dbReference type="ARBA" id="ARBA00023180"/>
    </source>
</evidence>
<dbReference type="SUPFAM" id="SSF57196">
    <property type="entry name" value="EGF/Laminin"/>
    <property type="match status" value="2"/>
</dbReference>
<dbReference type="Pfam" id="PF00008">
    <property type="entry name" value="EGF"/>
    <property type="match status" value="2"/>
</dbReference>
<evidence type="ECO:0000313" key="14">
    <source>
        <dbReference type="EnsemblMetazoa" id="XP_030848245"/>
    </source>
</evidence>
<dbReference type="SMART" id="SM00179">
    <property type="entry name" value="EGF_CA"/>
    <property type="match status" value="2"/>
</dbReference>
<accession>A0A7M7PAK6</accession>
<evidence type="ECO:0000256" key="4">
    <source>
        <dbReference type="ARBA" id="ARBA00022692"/>
    </source>
</evidence>
<dbReference type="Gene3D" id="2.10.25.10">
    <property type="entry name" value="Laminin"/>
    <property type="match status" value="3"/>
</dbReference>
<comment type="subcellular location">
    <subcellularLocation>
        <location evidence="1">Cell membrane</location>
        <topology evidence="1">Single-pass type I membrane protein</topology>
    </subcellularLocation>
</comment>
<dbReference type="SMART" id="SM00181">
    <property type="entry name" value="EGF"/>
    <property type="match status" value="2"/>
</dbReference>
<proteinExistence type="predicted"/>
<dbReference type="AlphaFoldDB" id="A0A7M7PAK6"/>
<evidence type="ECO:0000256" key="5">
    <source>
        <dbReference type="ARBA" id="ARBA00022729"/>
    </source>
</evidence>
<feature type="domain" description="EGF-like" evidence="13">
    <location>
        <begin position="64"/>
        <end position="102"/>
    </location>
</feature>
<dbReference type="FunFam" id="2.10.25.10:FF:000391">
    <property type="entry name" value="Weary, isoform C"/>
    <property type="match status" value="1"/>
</dbReference>
<keyword evidence="11" id="KW-0325">Glycoprotein</keyword>
<evidence type="ECO:0000256" key="7">
    <source>
        <dbReference type="ARBA" id="ARBA00022837"/>
    </source>
</evidence>
<keyword evidence="15" id="KW-1185">Reference proteome</keyword>
<dbReference type="EnsemblMetazoa" id="XM_030992385">
    <property type="protein sequence ID" value="XP_030848245"/>
    <property type="gene ID" value="LOC115926861"/>
</dbReference>
<dbReference type="InterPro" id="IPR051022">
    <property type="entry name" value="Notch_Cell-Fate_Det"/>
</dbReference>
<dbReference type="CDD" id="cd00054">
    <property type="entry name" value="EGF_CA"/>
    <property type="match status" value="1"/>
</dbReference>